<dbReference type="Proteomes" id="UP000243975">
    <property type="component" value="Unassembled WGS sequence"/>
</dbReference>
<gene>
    <name evidence="1" type="ORF">Ccrd_001989</name>
</gene>
<evidence type="ECO:0000313" key="2">
    <source>
        <dbReference type="Proteomes" id="UP000243975"/>
    </source>
</evidence>
<dbReference type="AlphaFoldDB" id="A0A118JWI9"/>
<organism evidence="1 2">
    <name type="scientific">Cynara cardunculus var. scolymus</name>
    <name type="common">Globe artichoke</name>
    <name type="synonym">Cynara scolymus</name>
    <dbReference type="NCBI Taxonomy" id="59895"/>
    <lineage>
        <taxon>Eukaryota</taxon>
        <taxon>Viridiplantae</taxon>
        <taxon>Streptophyta</taxon>
        <taxon>Embryophyta</taxon>
        <taxon>Tracheophyta</taxon>
        <taxon>Spermatophyta</taxon>
        <taxon>Magnoliopsida</taxon>
        <taxon>eudicotyledons</taxon>
        <taxon>Gunneridae</taxon>
        <taxon>Pentapetalae</taxon>
        <taxon>asterids</taxon>
        <taxon>campanulids</taxon>
        <taxon>Asterales</taxon>
        <taxon>Asteraceae</taxon>
        <taxon>Carduoideae</taxon>
        <taxon>Cardueae</taxon>
        <taxon>Carduinae</taxon>
        <taxon>Cynara</taxon>
    </lineage>
</organism>
<keyword evidence="2" id="KW-1185">Reference proteome</keyword>
<dbReference type="STRING" id="59895.A0A118JWI9"/>
<dbReference type="Gramene" id="KVH95917">
    <property type="protein sequence ID" value="KVH95917"/>
    <property type="gene ID" value="Ccrd_001989"/>
</dbReference>
<dbReference type="EMBL" id="LEKV01004371">
    <property type="protein sequence ID" value="KVH95917.1"/>
    <property type="molecule type" value="Genomic_DNA"/>
</dbReference>
<sequence>MSVAFMVGVSLVVADLTWLANFVLIFGIISLANVLTLFIPLCLPYTSTSLVLRYITYYPFHLLILASASSDDRQIKDMLKDMSIHIFGKAILGMQLDQIWNAI</sequence>
<name>A0A118JWI9_CYNCS</name>
<comment type="caution">
    <text evidence="1">The sequence shown here is derived from an EMBL/GenBank/DDBJ whole genome shotgun (WGS) entry which is preliminary data.</text>
</comment>
<proteinExistence type="predicted"/>
<evidence type="ECO:0000313" key="1">
    <source>
        <dbReference type="EMBL" id="KVH95917.1"/>
    </source>
</evidence>
<reference evidence="1 2" key="1">
    <citation type="journal article" date="2016" name="Sci. Rep.">
        <title>The genome sequence of the outbreeding globe artichoke constructed de novo incorporating a phase-aware low-pass sequencing strategy of F1 progeny.</title>
        <authorList>
            <person name="Scaglione D."/>
            <person name="Reyes-Chin-Wo S."/>
            <person name="Acquadro A."/>
            <person name="Froenicke L."/>
            <person name="Portis E."/>
            <person name="Beitel C."/>
            <person name="Tirone M."/>
            <person name="Mauro R."/>
            <person name="Lo Monaco A."/>
            <person name="Mauromicale G."/>
            <person name="Faccioli P."/>
            <person name="Cattivelli L."/>
            <person name="Rieseberg L."/>
            <person name="Michelmore R."/>
            <person name="Lanteri S."/>
        </authorList>
    </citation>
    <scope>NUCLEOTIDE SEQUENCE [LARGE SCALE GENOMIC DNA]</scope>
    <source>
        <strain evidence="1">2C</strain>
    </source>
</reference>
<accession>A0A118JWI9</accession>
<protein>
    <submittedName>
        <fullName evidence="1">Uncharacterized protein</fullName>
    </submittedName>
</protein>